<dbReference type="PANTHER" id="PTHR38595">
    <property type="entry name" value="CYTOPLASMIC PROTEIN-RELATED"/>
    <property type="match status" value="1"/>
</dbReference>
<feature type="domain" description="IraD/Gp25-like" evidence="2">
    <location>
        <begin position="40"/>
        <end position="139"/>
    </location>
</feature>
<dbReference type="Proteomes" id="UP000500938">
    <property type="component" value="Chromosome"/>
</dbReference>
<sequence>MARTELDRAVQPSLLDRLTDEDPRASGDAAVSREESVRRFRQAVQRDVEALLNTRRCIVEIGPGDVELRRSVHEFGIPDTTGLAVGTNAGRKLLTDDIKDALQRFEPRLMNVTVRLTDSDQIRTPQVRFAIEATLRMDPSPEQIVFDTVLEIASGSYAVDENG</sequence>
<dbReference type="InterPro" id="IPR007048">
    <property type="entry name" value="IraD/Gp25-like"/>
</dbReference>
<feature type="region of interest" description="Disordered" evidence="1">
    <location>
        <begin position="1"/>
        <end position="31"/>
    </location>
</feature>
<dbReference type="InterPro" id="IPR017737">
    <property type="entry name" value="TssE1-like"/>
</dbReference>
<dbReference type="PANTHER" id="PTHR38595:SF2">
    <property type="entry name" value="TYPE VI SECRETION SYSTEM BASEPLATE SUBUNIT TSSE"/>
    <property type="match status" value="1"/>
</dbReference>
<dbReference type="AlphaFoldDB" id="A0A6M4IQA4"/>
<accession>A0A6M4IQA4</accession>
<dbReference type="InterPro" id="IPR053176">
    <property type="entry name" value="T6SS_TssE1-like"/>
</dbReference>
<reference evidence="3 4" key="1">
    <citation type="submission" date="2020-05" db="EMBL/GenBank/DDBJ databases">
        <title>Complete genome sequence of Gemmatimonas greenlandica TET16.</title>
        <authorList>
            <person name="Zeng Y."/>
        </authorList>
    </citation>
    <scope>NUCLEOTIDE SEQUENCE [LARGE SCALE GENOMIC DNA]</scope>
    <source>
        <strain evidence="3 4">TET16</strain>
    </source>
</reference>
<feature type="compositionally biased region" description="Basic and acidic residues" evidence="1">
    <location>
        <begin position="17"/>
        <end position="31"/>
    </location>
</feature>
<dbReference type="SUPFAM" id="SSF160719">
    <property type="entry name" value="gpW/gp25-like"/>
    <property type="match status" value="1"/>
</dbReference>
<proteinExistence type="predicted"/>
<evidence type="ECO:0000259" key="2">
    <source>
        <dbReference type="Pfam" id="PF04965"/>
    </source>
</evidence>
<name>A0A6M4IQA4_9BACT</name>
<evidence type="ECO:0000313" key="3">
    <source>
        <dbReference type="EMBL" id="QJR36910.1"/>
    </source>
</evidence>
<protein>
    <submittedName>
        <fullName evidence="3">Type VI secretion system baseplate subunit TssE</fullName>
    </submittedName>
</protein>
<dbReference type="NCBIfam" id="TIGR03357">
    <property type="entry name" value="VI_zyme"/>
    <property type="match status" value="1"/>
</dbReference>
<dbReference type="KEGG" id="ggr:HKW67_16010"/>
<gene>
    <name evidence="3" type="primary">tssE</name>
    <name evidence="3" type="ORF">HKW67_16010</name>
</gene>
<dbReference type="Gene3D" id="3.10.450.40">
    <property type="match status" value="1"/>
</dbReference>
<evidence type="ECO:0000313" key="4">
    <source>
        <dbReference type="Proteomes" id="UP000500938"/>
    </source>
</evidence>
<dbReference type="RefSeq" id="WP_171226343.1">
    <property type="nucleotide sequence ID" value="NZ_CP053085.1"/>
</dbReference>
<evidence type="ECO:0000256" key="1">
    <source>
        <dbReference type="SAM" id="MobiDB-lite"/>
    </source>
</evidence>
<organism evidence="3 4">
    <name type="scientific">Gemmatimonas groenlandica</name>
    <dbReference type="NCBI Taxonomy" id="2732249"/>
    <lineage>
        <taxon>Bacteria</taxon>
        <taxon>Pseudomonadati</taxon>
        <taxon>Gemmatimonadota</taxon>
        <taxon>Gemmatimonadia</taxon>
        <taxon>Gemmatimonadales</taxon>
        <taxon>Gemmatimonadaceae</taxon>
        <taxon>Gemmatimonas</taxon>
    </lineage>
</organism>
<dbReference type="EMBL" id="CP053085">
    <property type="protein sequence ID" value="QJR36910.1"/>
    <property type="molecule type" value="Genomic_DNA"/>
</dbReference>
<keyword evidence="4" id="KW-1185">Reference proteome</keyword>
<dbReference type="Pfam" id="PF04965">
    <property type="entry name" value="GPW_gp25"/>
    <property type="match status" value="1"/>
</dbReference>